<protein>
    <submittedName>
        <fullName evidence="1">Uncharacterized protein</fullName>
    </submittedName>
</protein>
<sequence length="281" mass="33367">MFGYITIDREQMTDTDKRTYQSFYCGLCQVLKQTSGIKGRMLINYDMTFLIVLLSGLYELVNTEQSYLCPLHPTKKRTLFINEATYYAADMNLLFAYQNFEDDWVDERSYTKKMFTKIFDKDYTKIRGKYPRQVNAMEEYMKLLQKAEREKEKNIDVIAGLSGEMLSEIFVWKKDDVWERALRHMGFYMGKFIYLMDAYEDINKDLKTGAYNPLIEMKSKQEADFDTLTRLMLTSMMSECSKSFETLPILEYVDILRNVLYSGVWLKYDMLLKKKEKGKKL</sequence>
<dbReference type="InterPro" id="IPR043740">
    <property type="entry name" value="DUF5685"/>
</dbReference>
<dbReference type="OrthoDB" id="1722540at2"/>
<proteinExistence type="predicted"/>
<name>A0A1G6BLU8_EUBOX</name>
<gene>
    <name evidence="1" type="ORF">SAMN02910417_01617</name>
</gene>
<organism evidence="1 2">
    <name type="scientific">Eubacterium oxidoreducens</name>
    <dbReference type="NCBI Taxonomy" id="1732"/>
    <lineage>
        <taxon>Bacteria</taxon>
        <taxon>Bacillati</taxon>
        <taxon>Bacillota</taxon>
        <taxon>Clostridia</taxon>
        <taxon>Eubacteriales</taxon>
        <taxon>Eubacteriaceae</taxon>
        <taxon>Eubacterium</taxon>
    </lineage>
</organism>
<evidence type="ECO:0000313" key="1">
    <source>
        <dbReference type="EMBL" id="SDB21581.1"/>
    </source>
</evidence>
<dbReference type="EMBL" id="FMXR01000011">
    <property type="protein sequence ID" value="SDB21581.1"/>
    <property type="molecule type" value="Genomic_DNA"/>
</dbReference>
<dbReference type="RefSeq" id="WP_090173852.1">
    <property type="nucleotide sequence ID" value="NZ_FMXR01000011.1"/>
</dbReference>
<reference evidence="1 2" key="1">
    <citation type="submission" date="2016-10" db="EMBL/GenBank/DDBJ databases">
        <authorList>
            <person name="de Groot N.N."/>
        </authorList>
    </citation>
    <scope>NUCLEOTIDE SEQUENCE [LARGE SCALE GENOMIC DNA]</scope>
    <source>
        <strain evidence="1 2">DSM 3217</strain>
    </source>
</reference>
<keyword evidence="2" id="KW-1185">Reference proteome</keyword>
<dbReference type="STRING" id="1732.SAMN02910417_01617"/>
<evidence type="ECO:0000313" key="2">
    <source>
        <dbReference type="Proteomes" id="UP000199228"/>
    </source>
</evidence>
<accession>A0A1G6BLU8</accession>
<dbReference type="Proteomes" id="UP000199228">
    <property type="component" value="Unassembled WGS sequence"/>
</dbReference>
<dbReference type="Pfam" id="PF18937">
    <property type="entry name" value="DUF5685"/>
    <property type="match status" value="1"/>
</dbReference>
<dbReference type="AlphaFoldDB" id="A0A1G6BLU8"/>